<dbReference type="PROSITE" id="PS50290">
    <property type="entry name" value="PI3_4_KINASE_3"/>
    <property type="match status" value="1"/>
</dbReference>
<evidence type="ECO:0000256" key="4">
    <source>
        <dbReference type="ARBA" id="ARBA00022741"/>
    </source>
</evidence>
<keyword evidence="3" id="KW-0808">Transferase</keyword>
<feature type="compositionally biased region" description="Low complexity" evidence="7">
    <location>
        <begin position="343"/>
        <end position="360"/>
    </location>
</feature>
<proteinExistence type="inferred from homology"/>
<dbReference type="GO" id="GO:0004430">
    <property type="term" value="F:1-phosphatidylinositol 4-kinase activity"/>
    <property type="evidence" value="ECO:0007669"/>
    <property type="project" value="UniProtKB-EC"/>
</dbReference>
<keyword evidence="4" id="KW-0547">Nucleotide-binding</keyword>
<sequence>KRGPRRHTHLAPAHLFWTRWPHDIELLARFRGLAPPPVWVRLRRAVRRVTPVHKPPAMSSVAAEPPRAFPTTVGFRVQGGFNLPAAQPAPPCTPATSASSRSSAFLTSTQQLSNLSPHPSADKDSDGQLGLRSPALALSLRSAQLASSAPQRKPAGFIELISALSTGAPESPVPVGWHGLLEFSETSGCSGVLGPKPASEDLDALLNRDCKIEICCTAHTTPAVRRLVKSVIRGIRACQEPDKATDGMGGTYFFSNEAGRKAAILKPCDEEPLAPNNPKGYVGRQLGDPGWKPTVRVGEAAIREVAAYLLDHEGWARVPTSVLVRARHPVFCYNASRLGSAGSLPAAPGRSSGSAAATTEEAAEGAEPMLAEATSGSMPASPASQLPMKLGSLQEFVTHECDTSEMGPGRFSVRDVHRIGILDVRLFNTDRHAGNMLVRTSRSASSSSTDLRSRMVPDAPNELIPIDHGFCLPETLEAPYFEWLHWPQTMLPFTEEELQYIRELSVERDTGILRQELPMLRPECLRVLEVCTTLLKTCAAAGLTLFDIASVMTRPFVDSDEEPSELERICAYARQCVEYTQEMSLCDEGGEECESDSEEEALIREELLMEEGIAVPAAPSSARGPPSRGATISSIKEECEDMLFDLEDDASPGAPGLSLRHMRVTPAASTHGQPRRHGRSKRRAAAAGMRDGGRVEDAPESSPEMSPCSSLSTVEHMSLPPVGSVGGSSAMVIGGSSDASLVTPPARLAAGPAAGGAGGDRPVPMASSVHVTDGFLWRKLKSQQAAKRANGGKGGARTCPKRAQAYPPPVAAFSPERMSVCFSGLGEAQWRQFMEVVQDQVQAALASGLWRQSAAELAGGMAASCPRF</sequence>
<feature type="compositionally biased region" description="Low complexity" evidence="7">
    <location>
        <begin position="700"/>
        <end position="712"/>
    </location>
</feature>
<dbReference type="Pfam" id="PF00454">
    <property type="entry name" value="PI3_PI4_kinase"/>
    <property type="match status" value="1"/>
</dbReference>
<dbReference type="Proteomes" id="UP000236333">
    <property type="component" value="Unassembled WGS sequence"/>
</dbReference>
<evidence type="ECO:0000256" key="2">
    <source>
        <dbReference type="ARBA" id="ARBA00012169"/>
    </source>
</evidence>
<evidence type="ECO:0000256" key="6">
    <source>
        <dbReference type="ARBA" id="ARBA00022840"/>
    </source>
</evidence>
<accession>A0A2J8A0Y7</accession>
<dbReference type="AlphaFoldDB" id="A0A2J8A0Y7"/>
<dbReference type="InterPro" id="IPR000403">
    <property type="entry name" value="PI3/4_kinase_cat_dom"/>
</dbReference>
<dbReference type="PANTHER" id="PTHR45800">
    <property type="entry name" value="PHOSPHATIDYLINOSITOL 4-KINASE GAMMA"/>
    <property type="match status" value="1"/>
</dbReference>
<dbReference type="EMBL" id="PGGS01000255">
    <property type="protein sequence ID" value="PNH06148.1"/>
    <property type="molecule type" value="Genomic_DNA"/>
</dbReference>
<name>A0A2J8A0Y7_9CHLO</name>
<dbReference type="PANTHER" id="PTHR45800:SF11">
    <property type="entry name" value="PHOSPHATIDYLINOSITOL 3-KINASE-RELATED PROTEIN KINASE"/>
    <property type="match status" value="1"/>
</dbReference>
<organism evidence="9 10">
    <name type="scientific">Tetrabaena socialis</name>
    <dbReference type="NCBI Taxonomy" id="47790"/>
    <lineage>
        <taxon>Eukaryota</taxon>
        <taxon>Viridiplantae</taxon>
        <taxon>Chlorophyta</taxon>
        <taxon>core chlorophytes</taxon>
        <taxon>Chlorophyceae</taxon>
        <taxon>CS clade</taxon>
        <taxon>Chlamydomonadales</taxon>
        <taxon>Tetrabaenaceae</taxon>
        <taxon>Tetrabaena</taxon>
    </lineage>
</organism>
<feature type="domain" description="PI3K/PI4K catalytic" evidence="8">
    <location>
        <begin position="238"/>
        <end position="586"/>
    </location>
</feature>
<evidence type="ECO:0000256" key="7">
    <source>
        <dbReference type="SAM" id="MobiDB-lite"/>
    </source>
</evidence>
<feature type="region of interest" description="Disordered" evidence="7">
    <location>
        <begin position="665"/>
        <end position="712"/>
    </location>
</feature>
<evidence type="ECO:0000313" key="9">
    <source>
        <dbReference type="EMBL" id="PNH06148.1"/>
    </source>
</evidence>
<feature type="region of interest" description="Disordered" evidence="7">
    <location>
        <begin position="343"/>
        <end position="383"/>
    </location>
</feature>
<evidence type="ECO:0000256" key="3">
    <source>
        <dbReference type="ARBA" id="ARBA00022679"/>
    </source>
</evidence>
<feature type="compositionally biased region" description="Basic residues" evidence="7">
    <location>
        <begin position="673"/>
        <end position="684"/>
    </location>
</feature>
<comment type="similarity">
    <text evidence="1">Belongs to the PI3/PI4-kinase family. Type II PI4K subfamily.</text>
</comment>
<feature type="region of interest" description="Disordered" evidence="7">
    <location>
        <begin position="85"/>
        <end position="129"/>
    </location>
</feature>
<feature type="compositionally biased region" description="Polar residues" evidence="7">
    <location>
        <begin position="374"/>
        <end position="383"/>
    </location>
</feature>
<evidence type="ECO:0000256" key="5">
    <source>
        <dbReference type="ARBA" id="ARBA00022777"/>
    </source>
</evidence>
<comment type="caution">
    <text evidence="9">The sequence shown here is derived from an EMBL/GenBank/DDBJ whole genome shotgun (WGS) entry which is preliminary data.</text>
</comment>
<dbReference type="EC" id="2.7.1.67" evidence="2"/>
<evidence type="ECO:0000256" key="1">
    <source>
        <dbReference type="ARBA" id="ARBA00008941"/>
    </source>
</evidence>
<reference evidence="9 10" key="1">
    <citation type="journal article" date="2017" name="Mol. Biol. Evol.">
        <title>The 4-celled Tetrabaena socialis nuclear genome reveals the essential components for genetic control of cell number at the origin of multicellularity in the volvocine lineage.</title>
        <authorList>
            <person name="Featherston J."/>
            <person name="Arakaki Y."/>
            <person name="Hanschen E.R."/>
            <person name="Ferris P.J."/>
            <person name="Michod R.E."/>
            <person name="Olson B.J.S.C."/>
            <person name="Nozaki H."/>
            <person name="Durand P.M."/>
        </authorList>
    </citation>
    <scope>NUCLEOTIDE SEQUENCE [LARGE SCALE GENOMIC DNA]</scope>
    <source>
        <strain evidence="9 10">NIES-571</strain>
    </source>
</reference>
<dbReference type="OrthoDB" id="5839at2759"/>
<keyword evidence="5" id="KW-0418">Kinase</keyword>
<gene>
    <name evidence="9" type="ORF">TSOC_007511</name>
</gene>
<protein>
    <recommendedName>
        <fullName evidence="2">1-phosphatidylinositol 4-kinase</fullName>
        <ecNumber evidence="2">2.7.1.67</ecNumber>
    </recommendedName>
</protein>
<feature type="compositionally biased region" description="Low complexity" evidence="7">
    <location>
        <begin position="94"/>
        <end position="109"/>
    </location>
</feature>
<evidence type="ECO:0000313" key="10">
    <source>
        <dbReference type="Proteomes" id="UP000236333"/>
    </source>
</evidence>
<dbReference type="GO" id="GO:0005524">
    <property type="term" value="F:ATP binding"/>
    <property type="evidence" value="ECO:0007669"/>
    <property type="project" value="UniProtKB-KW"/>
</dbReference>
<keyword evidence="10" id="KW-1185">Reference proteome</keyword>
<feature type="non-terminal residue" evidence="9">
    <location>
        <position position="1"/>
    </location>
</feature>
<evidence type="ECO:0000259" key="8">
    <source>
        <dbReference type="PROSITE" id="PS50290"/>
    </source>
</evidence>
<keyword evidence="6" id="KW-0067">ATP-binding</keyword>
<dbReference type="InterPro" id="IPR044571">
    <property type="entry name" value="P4KG1-8"/>
</dbReference>